<sequence length="245" mass="27927">MAFHHKNIGLCVIVLLLSACAWFKDSTGLTSSLQEDIYIKTKNYADLISLYRNELKNNEDKKVRFKLAKLYYLDGDYRSSLLYLEPLLKDQELPVYHLQAQNLISMKNYNIAINVCAKILKIDHKNAEAYNLQGVAQSLSGRLSDAKRSFITARQFFIADETANNNLAMVSLMNQEYKDAVNLLLPLYVNGHKHPQLVHNLIFGLVKSGDLYHARLILEKEKISGDIDTLLGALERVDLLELRRG</sequence>
<gene>
    <name evidence="2" type="primary">tadD</name>
    <name evidence="2" type="ORF">Sant_P0059</name>
</gene>
<accession>W0HZ29</accession>
<dbReference type="PATRIC" id="fig|1239307.3.peg.4583"/>
<dbReference type="Proteomes" id="UP000019028">
    <property type="component" value="Plasmid pHS1"/>
</dbReference>
<dbReference type="SUPFAM" id="SSF48452">
    <property type="entry name" value="TPR-like"/>
    <property type="match status" value="1"/>
</dbReference>
<evidence type="ECO:0000313" key="2">
    <source>
        <dbReference type="EMBL" id="AHF79106.1"/>
    </source>
</evidence>
<proteinExistence type="predicted"/>
<feature type="signal peptide" evidence="1">
    <location>
        <begin position="1"/>
        <end position="21"/>
    </location>
</feature>
<reference evidence="2 3" key="1">
    <citation type="journal article" date="2014" name="Genome Biol. Evol.">
        <title>Genome degeneration and adaptation in a nascent stage of symbiosis.</title>
        <authorList>
            <person name="Oakeson K.F."/>
            <person name="Gil R."/>
            <person name="Clayton A.L."/>
            <person name="Dunn D.M."/>
            <person name="von Niederhausern A.C."/>
            <person name="Hamil C."/>
            <person name="Aoyagi A."/>
            <person name="Duval B."/>
            <person name="Baca A."/>
            <person name="Silva F.J."/>
            <person name="Vallier A."/>
            <person name="Jackson D.G."/>
            <person name="Latorre A."/>
            <person name="Weiss R.B."/>
            <person name="Heddi A."/>
            <person name="Moya A."/>
            <person name="Dale C."/>
        </authorList>
    </citation>
    <scope>NUCLEOTIDE SEQUENCE [LARGE SCALE GENOMIC DNA]</scope>
    <source>
        <strain evidence="2 3">HS1</strain>
        <plasmid evidence="3">Plasmid pHS1</plasmid>
    </source>
</reference>
<evidence type="ECO:0000256" key="1">
    <source>
        <dbReference type="SAM" id="SignalP"/>
    </source>
</evidence>
<keyword evidence="3" id="KW-1185">Reference proteome</keyword>
<geneLocation type="plasmid" evidence="2 3">
    <name>pHS1</name>
</geneLocation>
<dbReference type="HOGENOM" id="CLU_090002_0_0_6"/>
<dbReference type="Gene3D" id="1.25.40.10">
    <property type="entry name" value="Tetratricopeptide repeat domain"/>
    <property type="match status" value="1"/>
</dbReference>
<dbReference type="KEGG" id="sod:Sant_P0059"/>
<dbReference type="PROSITE" id="PS51257">
    <property type="entry name" value="PROKAR_LIPOPROTEIN"/>
    <property type="match status" value="1"/>
</dbReference>
<feature type="chain" id="PRO_5004789735" evidence="1">
    <location>
        <begin position="22"/>
        <end position="245"/>
    </location>
</feature>
<dbReference type="AlphaFoldDB" id="W0HZ29"/>
<dbReference type="OrthoDB" id="6480168at2"/>
<keyword evidence="1" id="KW-0732">Signal</keyword>
<evidence type="ECO:0000313" key="3">
    <source>
        <dbReference type="Proteomes" id="UP000019028"/>
    </source>
</evidence>
<organism evidence="2 3">
    <name type="scientific">Sodalis praecaptivus</name>
    <dbReference type="NCBI Taxonomy" id="1239307"/>
    <lineage>
        <taxon>Bacteria</taxon>
        <taxon>Pseudomonadati</taxon>
        <taxon>Pseudomonadota</taxon>
        <taxon>Gammaproteobacteria</taxon>
        <taxon>Enterobacterales</taxon>
        <taxon>Bruguierivoracaceae</taxon>
        <taxon>Sodalis</taxon>
    </lineage>
</organism>
<name>W0HZ29_9GAMM</name>
<dbReference type="RefSeq" id="WP_025424233.1">
    <property type="nucleotide sequence ID" value="NZ_CP006570.1"/>
</dbReference>
<dbReference type="InterPro" id="IPR011990">
    <property type="entry name" value="TPR-like_helical_dom_sf"/>
</dbReference>
<keyword evidence="2" id="KW-0614">Plasmid</keyword>
<protein>
    <submittedName>
        <fullName evidence="2">Flp pilus assembly protein</fullName>
    </submittedName>
</protein>
<dbReference type="EMBL" id="CP006570">
    <property type="protein sequence ID" value="AHF79106.1"/>
    <property type="molecule type" value="Genomic_DNA"/>
</dbReference>